<dbReference type="AlphaFoldDB" id="A0A183A537"/>
<dbReference type="EMBL" id="UZAN01039401">
    <property type="protein sequence ID" value="VDP65332.1"/>
    <property type="molecule type" value="Genomic_DNA"/>
</dbReference>
<evidence type="ECO:0000313" key="1">
    <source>
        <dbReference type="EMBL" id="VDP65332.1"/>
    </source>
</evidence>
<name>A0A183A537_9TREM</name>
<dbReference type="Proteomes" id="UP000272942">
    <property type="component" value="Unassembled WGS sequence"/>
</dbReference>
<accession>A0A183A537</accession>
<evidence type="ECO:0000313" key="3">
    <source>
        <dbReference type="WBParaSite" id="ECPE_0000207201-mRNA-1"/>
    </source>
</evidence>
<keyword evidence="2" id="KW-1185">Reference proteome</keyword>
<dbReference type="OrthoDB" id="6283195at2759"/>
<reference evidence="1 2" key="2">
    <citation type="submission" date="2018-11" db="EMBL/GenBank/DDBJ databases">
        <authorList>
            <consortium name="Pathogen Informatics"/>
        </authorList>
    </citation>
    <scope>NUCLEOTIDE SEQUENCE [LARGE SCALE GENOMIC DNA]</scope>
    <source>
        <strain evidence="1 2">Egypt</strain>
    </source>
</reference>
<proteinExistence type="predicted"/>
<sequence length="333" mass="37810">MTSATRFCHILVSQVPPFHDRLLGIACDIRVSASSQKGHPLILRIREPVCTNRNSFCQVNLDLGPGWIPRNTARLPSIMKDTSLIECKRDPVDASPFRSYFLDWNNGFLVGLDQLDGYVYASRLTYAPVDEVDPTLINQEHVEYKRDRERKLTKSIHSTDNSFTRTEKRPSLIACRVNQPTSNTYPDPDVLQLILSERSTLRNYPGNNTISVNLLVVPARIGSTHDMITTLRTITNELERQRSGKNVTDPIELTTDMPPEGADDADYDGSNELHAYPEVSALLVVKPVQCRAIPGHFILSCYRREIEFTWIPPQLPIKKAMIKFKEVLYLSKM</sequence>
<protein>
    <submittedName>
        <fullName evidence="1 3">Uncharacterized protein</fullName>
    </submittedName>
</protein>
<evidence type="ECO:0000313" key="2">
    <source>
        <dbReference type="Proteomes" id="UP000272942"/>
    </source>
</evidence>
<dbReference type="WBParaSite" id="ECPE_0000207201-mRNA-1">
    <property type="protein sequence ID" value="ECPE_0000207201-mRNA-1"/>
    <property type="gene ID" value="ECPE_0000207201"/>
</dbReference>
<gene>
    <name evidence="1" type="ORF">ECPE_LOCUS2072</name>
</gene>
<reference evidence="3" key="1">
    <citation type="submission" date="2016-06" db="UniProtKB">
        <authorList>
            <consortium name="WormBaseParasite"/>
        </authorList>
    </citation>
    <scope>IDENTIFICATION</scope>
</reference>
<organism evidence="3">
    <name type="scientific">Echinostoma caproni</name>
    <dbReference type="NCBI Taxonomy" id="27848"/>
    <lineage>
        <taxon>Eukaryota</taxon>
        <taxon>Metazoa</taxon>
        <taxon>Spiralia</taxon>
        <taxon>Lophotrochozoa</taxon>
        <taxon>Platyhelminthes</taxon>
        <taxon>Trematoda</taxon>
        <taxon>Digenea</taxon>
        <taxon>Plagiorchiida</taxon>
        <taxon>Echinostomata</taxon>
        <taxon>Echinostomatoidea</taxon>
        <taxon>Echinostomatidae</taxon>
        <taxon>Echinostoma</taxon>
    </lineage>
</organism>